<dbReference type="Pfam" id="PF08240">
    <property type="entry name" value="ADH_N"/>
    <property type="match status" value="1"/>
</dbReference>
<dbReference type="InterPro" id="IPR036291">
    <property type="entry name" value="NAD(P)-bd_dom_sf"/>
</dbReference>
<feature type="domain" description="Alcohol dehydrogenase-like C-terminal" evidence="4">
    <location>
        <begin position="192"/>
        <end position="309"/>
    </location>
</feature>
<sequence length="346" mass="36494">MNDASTDRGAGAPDALTESSRLAERPTTMRRLRYRGEGRVEIEHVPLPVRAPGELLVRIEASAVCGSERHDLLTGVDGNFGHEAAGVVAEADPDSPVAVGTRVGLYAVKGCSECGHCLRGRETMCERTPEILSGWHAEYAVVPVRCARPLADDIDAGVGAMMTGDPLGVPVRAARRAPSPDGGDVVVVGLGPVGLAHVLVRAFRGARVIGVEPSPFRRQLALALGAQEVYAPGERDLSAALVIECTGIAPVIEQSLALVENGGVFLQSGECGDPVTLVPSEVLIHREVELKGSWYYASEDYGTMNELVADGLPLGQLATHDVRAEDAQEAVTAFLEGATGKVLVRW</sequence>
<dbReference type="SUPFAM" id="SSF50129">
    <property type="entry name" value="GroES-like"/>
    <property type="match status" value="1"/>
</dbReference>
<comment type="cofactor">
    <cofactor evidence="1">
        <name>Zn(2+)</name>
        <dbReference type="ChEBI" id="CHEBI:29105"/>
    </cofactor>
</comment>
<dbReference type="SUPFAM" id="SSF51735">
    <property type="entry name" value="NAD(P)-binding Rossmann-fold domains"/>
    <property type="match status" value="1"/>
</dbReference>
<evidence type="ECO:0000256" key="1">
    <source>
        <dbReference type="ARBA" id="ARBA00001947"/>
    </source>
</evidence>
<dbReference type="EMBL" id="VFOX01000001">
    <property type="protein sequence ID" value="TQL84698.1"/>
    <property type="molecule type" value="Genomic_DNA"/>
</dbReference>
<evidence type="ECO:0000313" key="6">
    <source>
        <dbReference type="EMBL" id="TQL84698.1"/>
    </source>
</evidence>
<dbReference type="GO" id="GO:0016491">
    <property type="term" value="F:oxidoreductase activity"/>
    <property type="evidence" value="ECO:0007669"/>
    <property type="project" value="UniProtKB-KW"/>
</dbReference>
<dbReference type="Gene3D" id="3.90.180.10">
    <property type="entry name" value="Medium-chain alcohol dehydrogenases, catalytic domain"/>
    <property type="match status" value="1"/>
</dbReference>
<dbReference type="InterPro" id="IPR050129">
    <property type="entry name" value="Zn_alcohol_dh"/>
</dbReference>
<dbReference type="OrthoDB" id="241504at2"/>
<feature type="domain" description="Alcohol dehydrogenase-like N-terminal" evidence="5">
    <location>
        <begin position="52"/>
        <end position="149"/>
    </location>
</feature>
<dbReference type="Pfam" id="PF00107">
    <property type="entry name" value="ADH_zinc_N"/>
    <property type="match status" value="1"/>
</dbReference>
<evidence type="ECO:0000259" key="4">
    <source>
        <dbReference type="Pfam" id="PF00107"/>
    </source>
</evidence>
<protein>
    <submittedName>
        <fullName evidence="6">(R,R)-butanediol dehydrogenase/meso-butanediol dehydrogenase/diacetyl reductase</fullName>
    </submittedName>
</protein>
<name>A0A543BIT3_9MICO</name>
<keyword evidence="7" id="KW-1185">Reference proteome</keyword>
<accession>A0A543BIT3</accession>
<comment type="caution">
    <text evidence="6">The sequence shown here is derived from an EMBL/GenBank/DDBJ whole genome shotgun (WGS) entry which is preliminary data.</text>
</comment>
<feature type="region of interest" description="Disordered" evidence="3">
    <location>
        <begin position="1"/>
        <end position="27"/>
    </location>
</feature>
<keyword evidence="2" id="KW-0560">Oxidoreductase</keyword>
<organism evidence="6 7">
    <name type="scientific">Microbacterium saperdae</name>
    <dbReference type="NCBI Taxonomy" id="69368"/>
    <lineage>
        <taxon>Bacteria</taxon>
        <taxon>Bacillati</taxon>
        <taxon>Actinomycetota</taxon>
        <taxon>Actinomycetes</taxon>
        <taxon>Micrococcales</taxon>
        <taxon>Microbacteriaceae</taxon>
        <taxon>Microbacterium</taxon>
    </lineage>
</organism>
<dbReference type="RefSeq" id="WP_141870732.1">
    <property type="nucleotide sequence ID" value="NZ_VFOX01000001.1"/>
</dbReference>
<evidence type="ECO:0000259" key="5">
    <source>
        <dbReference type="Pfam" id="PF08240"/>
    </source>
</evidence>
<dbReference type="Gene3D" id="3.40.50.720">
    <property type="entry name" value="NAD(P)-binding Rossmann-like Domain"/>
    <property type="match status" value="1"/>
</dbReference>
<dbReference type="Proteomes" id="UP000317209">
    <property type="component" value="Unassembled WGS sequence"/>
</dbReference>
<dbReference type="InterPro" id="IPR013154">
    <property type="entry name" value="ADH-like_N"/>
</dbReference>
<evidence type="ECO:0000256" key="2">
    <source>
        <dbReference type="ARBA" id="ARBA00023002"/>
    </source>
</evidence>
<dbReference type="InterPro" id="IPR013149">
    <property type="entry name" value="ADH-like_C"/>
</dbReference>
<gene>
    <name evidence="6" type="ORF">FB560_0289</name>
</gene>
<dbReference type="AlphaFoldDB" id="A0A543BIT3"/>
<dbReference type="PANTHER" id="PTHR43401:SF2">
    <property type="entry name" value="L-THREONINE 3-DEHYDROGENASE"/>
    <property type="match status" value="1"/>
</dbReference>
<reference evidence="6 7" key="1">
    <citation type="submission" date="2019-06" db="EMBL/GenBank/DDBJ databases">
        <title>Sequencing the genomes of 1000 actinobacteria strains.</title>
        <authorList>
            <person name="Klenk H.-P."/>
        </authorList>
    </citation>
    <scope>NUCLEOTIDE SEQUENCE [LARGE SCALE GENOMIC DNA]</scope>
    <source>
        <strain evidence="6 7">DSM 20169</strain>
    </source>
</reference>
<evidence type="ECO:0000313" key="7">
    <source>
        <dbReference type="Proteomes" id="UP000317209"/>
    </source>
</evidence>
<dbReference type="InterPro" id="IPR011032">
    <property type="entry name" value="GroES-like_sf"/>
</dbReference>
<proteinExistence type="predicted"/>
<evidence type="ECO:0000256" key="3">
    <source>
        <dbReference type="SAM" id="MobiDB-lite"/>
    </source>
</evidence>
<dbReference type="PANTHER" id="PTHR43401">
    <property type="entry name" value="L-THREONINE 3-DEHYDROGENASE"/>
    <property type="match status" value="1"/>
</dbReference>